<dbReference type="PANTHER" id="PTHR12468:SF2">
    <property type="entry name" value="GPI MANNOSYLTRANSFERASE 2"/>
    <property type="match status" value="1"/>
</dbReference>
<feature type="transmembrane region" description="Helical" evidence="10">
    <location>
        <begin position="100"/>
        <end position="119"/>
    </location>
</feature>
<keyword evidence="5" id="KW-0808">Transferase</keyword>
<evidence type="ECO:0008006" key="13">
    <source>
        <dbReference type="Google" id="ProtNLM"/>
    </source>
</evidence>
<keyword evidence="4" id="KW-0328">Glycosyltransferase</keyword>
<dbReference type="GO" id="GO:0006506">
    <property type="term" value="P:GPI anchor biosynthetic process"/>
    <property type="evidence" value="ECO:0007669"/>
    <property type="project" value="UniProtKB-UniPathway"/>
</dbReference>
<evidence type="ECO:0000256" key="9">
    <source>
        <dbReference type="ARBA" id="ARBA00023136"/>
    </source>
</evidence>
<comment type="caution">
    <text evidence="11">The sequence shown here is derived from an EMBL/GenBank/DDBJ whole genome shotgun (WGS) entry which is preliminary data.</text>
</comment>
<feature type="transmembrane region" description="Helical" evidence="10">
    <location>
        <begin position="174"/>
        <end position="204"/>
    </location>
</feature>
<keyword evidence="9 10" id="KW-0472">Membrane</keyword>
<evidence type="ECO:0000313" key="12">
    <source>
        <dbReference type="Proteomes" id="UP000588586"/>
    </source>
</evidence>
<keyword evidence="12" id="KW-1185">Reference proteome</keyword>
<dbReference type="GO" id="GO:0031501">
    <property type="term" value="C:mannosyltransferase complex"/>
    <property type="evidence" value="ECO:0007669"/>
    <property type="project" value="TreeGrafter"/>
</dbReference>
<organism evidence="11 12">
    <name type="scientific">Knoellia koreensis</name>
    <dbReference type="NCBI Taxonomy" id="2730921"/>
    <lineage>
        <taxon>Bacteria</taxon>
        <taxon>Bacillati</taxon>
        <taxon>Actinomycetota</taxon>
        <taxon>Actinomycetes</taxon>
        <taxon>Micrococcales</taxon>
        <taxon>Intrasporangiaceae</taxon>
        <taxon>Knoellia</taxon>
    </lineage>
</organism>
<dbReference type="Proteomes" id="UP000588586">
    <property type="component" value="Unassembled WGS sequence"/>
</dbReference>
<keyword evidence="8 10" id="KW-1133">Transmembrane helix</keyword>
<accession>A0A849HAX3</accession>
<comment type="pathway">
    <text evidence="2">Glycolipid biosynthesis; glycosylphosphatidylinositol-anchor biosynthesis.</text>
</comment>
<dbReference type="GO" id="GO:0004376">
    <property type="term" value="F:GPI mannosyltransferase activity"/>
    <property type="evidence" value="ECO:0007669"/>
    <property type="project" value="InterPro"/>
</dbReference>
<comment type="subcellular location">
    <subcellularLocation>
        <location evidence="1">Endoplasmic reticulum membrane</location>
        <topology evidence="1">Multi-pass membrane protein</topology>
    </subcellularLocation>
</comment>
<evidence type="ECO:0000313" key="11">
    <source>
        <dbReference type="EMBL" id="NNM45075.1"/>
    </source>
</evidence>
<feature type="transmembrane region" description="Helical" evidence="10">
    <location>
        <begin position="12"/>
        <end position="33"/>
    </location>
</feature>
<dbReference type="GO" id="GO:0016020">
    <property type="term" value="C:membrane"/>
    <property type="evidence" value="ECO:0007669"/>
    <property type="project" value="GOC"/>
</dbReference>
<dbReference type="InterPro" id="IPR007315">
    <property type="entry name" value="PIG-V/Gpi18"/>
</dbReference>
<evidence type="ECO:0000256" key="2">
    <source>
        <dbReference type="ARBA" id="ARBA00004687"/>
    </source>
</evidence>
<evidence type="ECO:0000256" key="1">
    <source>
        <dbReference type="ARBA" id="ARBA00004477"/>
    </source>
</evidence>
<dbReference type="AlphaFoldDB" id="A0A849HAX3"/>
<protein>
    <recommendedName>
        <fullName evidence="13">Mannosyltransferase PIG-V</fullName>
    </recommendedName>
</protein>
<evidence type="ECO:0000256" key="8">
    <source>
        <dbReference type="ARBA" id="ARBA00022989"/>
    </source>
</evidence>
<keyword evidence="3" id="KW-0337">GPI-anchor biosynthesis</keyword>
<evidence type="ECO:0000256" key="10">
    <source>
        <dbReference type="SAM" id="Phobius"/>
    </source>
</evidence>
<dbReference type="EMBL" id="JABEPQ010000001">
    <property type="protein sequence ID" value="NNM45075.1"/>
    <property type="molecule type" value="Genomic_DNA"/>
</dbReference>
<evidence type="ECO:0000256" key="7">
    <source>
        <dbReference type="ARBA" id="ARBA00022824"/>
    </source>
</evidence>
<evidence type="ECO:0000256" key="3">
    <source>
        <dbReference type="ARBA" id="ARBA00022502"/>
    </source>
</evidence>
<feature type="transmembrane region" description="Helical" evidence="10">
    <location>
        <begin position="316"/>
        <end position="340"/>
    </location>
</feature>
<proteinExistence type="predicted"/>
<reference evidence="11 12" key="1">
    <citation type="submission" date="2020-04" db="EMBL/GenBank/DDBJ databases">
        <title>Knoellia sp. isolate from air conditioner.</title>
        <authorList>
            <person name="Chea S."/>
            <person name="Kim D.-U."/>
        </authorList>
    </citation>
    <scope>NUCLEOTIDE SEQUENCE [LARGE SCALE GENOMIC DNA]</scope>
    <source>
        <strain evidence="11 12">DB2414S</strain>
    </source>
</reference>
<dbReference type="GO" id="GO:0000009">
    <property type="term" value="F:alpha-1,6-mannosyltransferase activity"/>
    <property type="evidence" value="ECO:0007669"/>
    <property type="project" value="InterPro"/>
</dbReference>
<evidence type="ECO:0000256" key="4">
    <source>
        <dbReference type="ARBA" id="ARBA00022676"/>
    </source>
</evidence>
<sequence>MWGKVSPGARVALAWLVSRLTLMVAVLVIARLAGIGPEVHPLASGNWVADRFAYWDSYHFTRIASVGYLPPGLECCDQAFFPGYPLLITAVAPFVGGSQIVAGIVITLVAGTAAAVLLWQLVREDPRGGPVSARHAVLLLALAPFGYFLVAVYTEATFLAFAVGAWLLARRGHWWWAASLAACASAVRVNGLFVALGLAVMWALARWGAGADGDTPVARPRWSTLPALAVPALPVLGYMAYLHARTGSWNAWREAEHLGWGRVLATPWTGLSHAVAQVGATDSWFLAASRVGDIAAVLLGIVVIAVLVWQRRWAETAFLVPSVGVILCSTLWVSAGRYALTWFPVYLALTTLGESRAARWAWRAVVVACVPLLALATYAAATRQWVA</sequence>
<keyword evidence="7" id="KW-0256">Endoplasmic reticulum</keyword>
<feature type="transmembrane region" description="Helical" evidence="10">
    <location>
        <begin position="225"/>
        <end position="244"/>
    </location>
</feature>
<evidence type="ECO:0000256" key="5">
    <source>
        <dbReference type="ARBA" id="ARBA00022679"/>
    </source>
</evidence>
<keyword evidence="6 10" id="KW-0812">Transmembrane</keyword>
<dbReference type="Pfam" id="PF04188">
    <property type="entry name" value="Mannosyl_trans2"/>
    <property type="match status" value="1"/>
</dbReference>
<name>A0A849HAX3_9MICO</name>
<feature type="transmembrane region" description="Helical" evidence="10">
    <location>
        <begin position="360"/>
        <end position="381"/>
    </location>
</feature>
<feature type="transmembrane region" description="Helical" evidence="10">
    <location>
        <begin position="139"/>
        <end position="168"/>
    </location>
</feature>
<dbReference type="PANTHER" id="PTHR12468">
    <property type="entry name" value="GPI MANNOSYLTRANSFERASE 2"/>
    <property type="match status" value="1"/>
</dbReference>
<evidence type="ECO:0000256" key="6">
    <source>
        <dbReference type="ARBA" id="ARBA00022692"/>
    </source>
</evidence>
<feature type="transmembrane region" description="Helical" evidence="10">
    <location>
        <begin position="291"/>
        <end position="309"/>
    </location>
</feature>
<gene>
    <name evidence="11" type="ORF">HJG52_03525</name>
</gene>
<dbReference type="RefSeq" id="WP_171242144.1">
    <property type="nucleotide sequence ID" value="NZ_JABEPQ010000001.1"/>
</dbReference>
<dbReference type="UniPathway" id="UPA00196"/>